<name>A0A553EB15_9FLAO</name>
<gene>
    <name evidence="1" type="ORF">FNW21_02960</name>
</gene>
<reference evidence="1 2" key="1">
    <citation type="submission" date="2019-07" db="EMBL/GenBank/DDBJ databases">
        <title>Novel species of Flavobacterium.</title>
        <authorList>
            <person name="Liu Q."/>
            <person name="Xin Y.-H."/>
        </authorList>
    </citation>
    <scope>NUCLEOTIDE SEQUENCE [LARGE SCALE GENOMIC DNA]</scope>
    <source>
        <strain evidence="1 2">LB1R34</strain>
    </source>
</reference>
<organism evidence="1 2">
    <name type="scientific">Flavobacterium restrictum</name>
    <dbReference type="NCBI Taxonomy" id="2594428"/>
    <lineage>
        <taxon>Bacteria</taxon>
        <taxon>Pseudomonadati</taxon>
        <taxon>Bacteroidota</taxon>
        <taxon>Flavobacteriia</taxon>
        <taxon>Flavobacteriales</taxon>
        <taxon>Flavobacteriaceae</taxon>
        <taxon>Flavobacterium</taxon>
    </lineage>
</organism>
<proteinExistence type="predicted"/>
<sequence>MMTLNRYKTKFNNPNYSYKLHNLQYQDLNYDNYYTSGGYDMIDDFNQRDFGNDFPIDRVNSYSLKQLQDGLKGARYWNQWKDNLKSKYNNPTEMYLDELFNNWQD</sequence>
<dbReference type="AlphaFoldDB" id="A0A553EB15"/>
<protein>
    <submittedName>
        <fullName evidence="1">Uncharacterized protein</fullName>
    </submittedName>
</protein>
<dbReference type="EMBL" id="VJZT01000002">
    <property type="protein sequence ID" value="TRX42236.1"/>
    <property type="molecule type" value="Genomic_DNA"/>
</dbReference>
<evidence type="ECO:0000313" key="1">
    <source>
        <dbReference type="EMBL" id="TRX42236.1"/>
    </source>
</evidence>
<dbReference type="Proteomes" id="UP000316371">
    <property type="component" value="Unassembled WGS sequence"/>
</dbReference>
<comment type="caution">
    <text evidence="1">The sequence shown here is derived from an EMBL/GenBank/DDBJ whole genome shotgun (WGS) entry which is preliminary data.</text>
</comment>
<keyword evidence="2" id="KW-1185">Reference proteome</keyword>
<dbReference type="RefSeq" id="WP_221932044.1">
    <property type="nucleotide sequence ID" value="NZ_VJZT01000002.1"/>
</dbReference>
<accession>A0A553EB15</accession>
<evidence type="ECO:0000313" key="2">
    <source>
        <dbReference type="Proteomes" id="UP000316371"/>
    </source>
</evidence>